<dbReference type="GO" id="GO:0000155">
    <property type="term" value="F:phosphorelay sensor kinase activity"/>
    <property type="evidence" value="ECO:0007669"/>
    <property type="project" value="InterPro"/>
</dbReference>
<proteinExistence type="predicted"/>
<evidence type="ECO:0000256" key="2">
    <source>
        <dbReference type="ARBA" id="ARBA00012438"/>
    </source>
</evidence>
<dbReference type="InterPro" id="IPR050956">
    <property type="entry name" value="2C_system_His_kinase"/>
</dbReference>
<dbReference type="OrthoDB" id="9811889at2"/>
<keyword evidence="9" id="KW-1185">Reference proteome</keyword>
<dbReference type="SMART" id="SM00448">
    <property type="entry name" value="REC"/>
    <property type="match status" value="1"/>
</dbReference>
<comment type="catalytic activity">
    <reaction evidence="1">
        <text>ATP + protein L-histidine = ADP + protein N-phospho-L-histidine.</text>
        <dbReference type="EC" id="2.7.13.3"/>
    </reaction>
</comment>
<evidence type="ECO:0000256" key="1">
    <source>
        <dbReference type="ARBA" id="ARBA00000085"/>
    </source>
</evidence>
<accession>A0A3A1NAZ7</accession>
<dbReference type="CDD" id="cd16922">
    <property type="entry name" value="HATPase_EvgS-ArcB-TorS-like"/>
    <property type="match status" value="1"/>
</dbReference>
<dbReference type="Gene3D" id="3.40.50.2300">
    <property type="match status" value="1"/>
</dbReference>
<dbReference type="InterPro" id="IPR005467">
    <property type="entry name" value="His_kinase_dom"/>
</dbReference>
<feature type="domain" description="Histidine kinase" evidence="6">
    <location>
        <begin position="322"/>
        <end position="542"/>
    </location>
</feature>
<dbReference type="Proteomes" id="UP000266067">
    <property type="component" value="Unassembled WGS sequence"/>
</dbReference>
<keyword evidence="5" id="KW-1133">Transmembrane helix</keyword>
<dbReference type="Gene3D" id="1.10.287.130">
    <property type="match status" value="1"/>
</dbReference>
<feature type="modified residue" description="4-aspartylphosphate" evidence="4">
    <location>
        <position position="612"/>
    </location>
</feature>
<dbReference type="InterPro" id="IPR036097">
    <property type="entry name" value="HisK_dim/P_sf"/>
</dbReference>
<dbReference type="SUPFAM" id="SSF52172">
    <property type="entry name" value="CheY-like"/>
    <property type="match status" value="1"/>
</dbReference>
<evidence type="ECO:0000259" key="7">
    <source>
        <dbReference type="PROSITE" id="PS50110"/>
    </source>
</evidence>
<dbReference type="InterPro" id="IPR003661">
    <property type="entry name" value="HisK_dim/P_dom"/>
</dbReference>
<name>A0A3A1NAZ7_9FLAO</name>
<dbReference type="SUPFAM" id="SSF55874">
    <property type="entry name" value="ATPase domain of HSP90 chaperone/DNA topoisomerase II/histidine kinase"/>
    <property type="match status" value="1"/>
</dbReference>
<dbReference type="RefSeq" id="WP_119606535.1">
    <property type="nucleotide sequence ID" value="NZ_QXFH01000064.1"/>
</dbReference>
<dbReference type="PANTHER" id="PTHR43719:SF28">
    <property type="entry name" value="PEROXIDE STRESS-ACTIVATED HISTIDINE KINASE MAK1-RELATED"/>
    <property type="match status" value="1"/>
</dbReference>
<evidence type="ECO:0000256" key="3">
    <source>
        <dbReference type="ARBA" id="ARBA00022553"/>
    </source>
</evidence>
<evidence type="ECO:0000313" key="8">
    <source>
        <dbReference type="EMBL" id="RIV36221.1"/>
    </source>
</evidence>
<dbReference type="PROSITE" id="PS50110">
    <property type="entry name" value="RESPONSE_REGULATORY"/>
    <property type="match status" value="1"/>
</dbReference>
<evidence type="ECO:0000259" key="6">
    <source>
        <dbReference type="PROSITE" id="PS50109"/>
    </source>
</evidence>
<dbReference type="Pfam" id="PF02518">
    <property type="entry name" value="HATPase_c"/>
    <property type="match status" value="1"/>
</dbReference>
<dbReference type="InterPro" id="IPR011006">
    <property type="entry name" value="CheY-like_superfamily"/>
</dbReference>
<dbReference type="InterPro" id="IPR036890">
    <property type="entry name" value="HATPase_C_sf"/>
</dbReference>
<keyword evidence="5" id="KW-0472">Membrane</keyword>
<protein>
    <recommendedName>
        <fullName evidence="2">histidine kinase</fullName>
        <ecNumber evidence="2">2.7.13.3</ecNumber>
    </recommendedName>
</protein>
<reference evidence="8 9" key="1">
    <citation type="submission" date="2018-08" db="EMBL/GenBank/DDBJ databases">
        <title>Proposal of Muricauda 72 sp.nov. and Muricauda NH166 sp.nov., isolated from seawater.</title>
        <authorList>
            <person name="Cheng H."/>
            <person name="Wu Y.-H."/>
            <person name="Guo L.-L."/>
            <person name="Xu X.-W."/>
        </authorList>
    </citation>
    <scope>NUCLEOTIDE SEQUENCE [LARGE SCALE GENOMIC DNA]</scope>
    <source>
        <strain evidence="8 9">KCTC 22173</strain>
    </source>
</reference>
<dbReference type="Gene3D" id="3.30.565.10">
    <property type="entry name" value="Histidine kinase-like ATPase, C-terminal domain"/>
    <property type="match status" value="1"/>
</dbReference>
<feature type="transmembrane region" description="Helical" evidence="5">
    <location>
        <begin position="258"/>
        <end position="278"/>
    </location>
</feature>
<dbReference type="PRINTS" id="PR00344">
    <property type="entry name" value="BCTRLSENSOR"/>
</dbReference>
<dbReference type="SMART" id="SM01079">
    <property type="entry name" value="CHASE"/>
    <property type="match status" value="1"/>
</dbReference>
<feature type="domain" description="Response regulatory" evidence="7">
    <location>
        <begin position="563"/>
        <end position="677"/>
    </location>
</feature>
<dbReference type="Pfam" id="PF00072">
    <property type="entry name" value="Response_reg"/>
    <property type="match status" value="1"/>
</dbReference>
<dbReference type="InterPro" id="IPR001789">
    <property type="entry name" value="Sig_transdc_resp-reg_receiver"/>
</dbReference>
<evidence type="ECO:0000256" key="4">
    <source>
        <dbReference type="PROSITE-ProRule" id="PRU00169"/>
    </source>
</evidence>
<organism evidence="8 9">
    <name type="scientific">Flagellimonas lutimaris</name>
    <dbReference type="NCBI Taxonomy" id="475082"/>
    <lineage>
        <taxon>Bacteria</taxon>
        <taxon>Pseudomonadati</taxon>
        <taxon>Bacteroidota</taxon>
        <taxon>Flavobacteriia</taxon>
        <taxon>Flavobacteriales</taxon>
        <taxon>Flavobacteriaceae</taxon>
        <taxon>Flagellimonas</taxon>
    </lineage>
</organism>
<dbReference type="AlphaFoldDB" id="A0A3A1NAZ7"/>
<keyword evidence="3 4" id="KW-0597">Phosphoprotein</keyword>
<dbReference type="Pfam" id="PF00512">
    <property type="entry name" value="HisKA"/>
    <property type="match status" value="1"/>
</dbReference>
<keyword evidence="5" id="KW-0812">Transmembrane</keyword>
<feature type="transmembrane region" description="Helical" evidence="5">
    <location>
        <begin position="10"/>
        <end position="28"/>
    </location>
</feature>
<sequence>MSLKFSKKELIFPIAVFAVFITIVFLLWNKSLKTQKSTFIREIQTTGSLRAKEFFSLVKYDVKSLENLKQRIEMTNGSYFQYWEKDAHLILEQNPSFKFVEWLDTLMTVKMITPLEANRTAVGLDLSKHPRYPEWRNHVRDSSTNISPWTKLHQGGNAFLVDAPVYFEGKFRGSVTAGMDFTTPFNELVADLDKYAIEVIDERGTIFYSKNNPNTSGIGKEFIFTTSFVVDTLDGQKWTFSLMPSHLDFLAERKEATYVYLIFGLLLSFLTSLLVYFYQSSRGKNKYLGHANIKLKVLNKSLKKEQVRAEKSSKAKTEFISNMSHEIRTPLNAIIGFIEVLKLSEIHSSLKEYLSLMDISSKKLLLLVNDILEIDKIESGKTTFRKDIFSPLHELKNIIRIYQRTAEEKGLNISLDSTVNSDLEAVGDIGKYGQIITNILRNSLKFTEKGGITVSYDENIVNNELAIDIAIKDTGIGIPKNKLKTIFDRFTQVDIGKAKRHEGSGLGLYITYKLVDLLGGKIGVTSQENVGTEFHLSLKFPLSETKSKTSTTNSESIDLSGCKVLIVDDNRVNVMVLKKTLEKLGVQSESVSDGLEALNTVQNNCYDLVFMDIHMPKMDGLSATREIRKFNKDIGIIGLSADVTKEAIDEAKGVGMNEYFTKPISFDKLRKHLPNYLVKIS</sequence>
<dbReference type="InterPro" id="IPR004358">
    <property type="entry name" value="Sig_transdc_His_kin-like_C"/>
</dbReference>
<dbReference type="CDD" id="cd17546">
    <property type="entry name" value="REC_hyHK_CKI1_RcsC-like"/>
    <property type="match status" value="1"/>
</dbReference>
<evidence type="ECO:0000256" key="5">
    <source>
        <dbReference type="SAM" id="Phobius"/>
    </source>
</evidence>
<dbReference type="EC" id="2.7.13.3" evidence="2"/>
<dbReference type="SMART" id="SM00387">
    <property type="entry name" value="HATPase_c"/>
    <property type="match status" value="1"/>
</dbReference>
<dbReference type="PROSITE" id="PS50109">
    <property type="entry name" value="HIS_KIN"/>
    <property type="match status" value="1"/>
</dbReference>
<dbReference type="InterPro" id="IPR006189">
    <property type="entry name" value="CHASE_dom"/>
</dbReference>
<dbReference type="InterPro" id="IPR003594">
    <property type="entry name" value="HATPase_dom"/>
</dbReference>
<dbReference type="SMART" id="SM00388">
    <property type="entry name" value="HisKA"/>
    <property type="match status" value="1"/>
</dbReference>
<dbReference type="CDD" id="cd00082">
    <property type="entry name" value="HisKA"/>
    <property type="match status" value="1"/>
</dbReference>
<gene>
    <name evidence="8" type="ORF">D2V08_02490</name>
</gene>
<dbReference type="EMBL" id="QXFH01000064">
    <property type="protein sequence ID" value="RIV36221.1"/>
    <property type="molecule type" value="Genomic_DNA"/>
</dbReference>
<dbReference type="PANTHER" id="PTHR43719">
    <property type="entry name" value="TWO-COMPONENT HISTIDINE KINASE"/>
    <property type="match status" value="1"/>
</dbReference>
<dbReference type="SUPFAM" id="SSF47384">
    <property type="entry name" value="Homodimeric domain of signal transducing histidine kinase"/>
    <property type="match status" value="1"/>
</dbReference>
<evidence type="ECO:0000313" key="9">
    <source>
        <dbReference type="Proteomes" id="UP000266067"/>
    </source>
</evidence>
<comment type="caution">
    <text evidence="8">The sequence shown here is derived from an EMBL/GenBank/DDBJ whole genome shotgun (WGS) entry which is preliminary data.</text>
</comment>